<accession>A0A1H0IGH9</accession>
<protein>
    <submittedName>
        <fullName evidence="2">Membrane protein YqaA, SNARE-associated domain</fullName>
    </submittedName>
</protein>
<dbReference type="RefSeq" id="WP_091371105.1">
    <property type="nucleotide sequence ID" value="NZ_FNDV01000008.1"/>
</dbReference>
<keyword evidence="3" id="KW-1185">Reference proteome</keyword>
<name>A0A1H0IGH9_9PSEU</name>
<feature type="transmembrane region" description="Helical" evidence="1">
    <location>
        <begin position="37"/>
        <end position="60"/>
    </location>
</feature>
<dbReference type="AlphaFoldDB" id="A0A1H0IGH9"/>
<evidence type="ECO:0000313" key="2">
    <source>
        <dbReference type="EMBL" id="SDO30512.1"/>
    </source>
</evidence>
<feature type="transmembrane region" description="Helical" evidence="1">
    <location>
        <begin position="147"/>
        <end position="168"/>
    </location>
</feature>
<organism evidence="2 3">
    <name type="scientific">Actinokineospora alba</name>
    <dbReference type="NCBI Taxonomy" id="504798"/>
    <lineage>
        <taxon>Bacteria</taxon>
        <taxon>Bacillati</taxon>
        <taxon>Actinomycetota</taxon>
        <taxon>Actinomycetes</taxon>
        <taxon>Pseudonocardiales</taxon>
        <taxon>Pseudonocardiaceae</taxon>
        <taxon>Actinokineospora</taxon>
    </lineage>
</organism>
<keyword evidence="1" id="KW-0472">Membrane</keyword>
<sequence>MLPWLCVTFCVAFGSALVPFVSIEVFVLALMTQRPGISWVALGAVVAVAQVAGKLVYYYAGRGSIHLPAFLHRAPKPMTPTRLRWQLRTKRLRGWVESVKERCERHPHWMFGTYGVSSVVGLPPYMAMTVLAGLVRMPLHTFVSVGLVGRFVRFSALAASPAVFAGWFL</sequence>
<feature type="transmembrane region" description="Helical" evidence="1">
    <location>
        <begin position="6"/>
        <end position="30"/>
    </location>
</feature>
<dbReference type="EMBL" id="FNJB01000002">
    <property type="protein sequence ID" value="SDO30512.1"/>
    <property type="molecule type" value="Genomic_DNA"/>
</dbReference>
<dbReference type="Proteomes" id="UP000199651">
    <property type="component" value="Unassembled WGS sequence"/>
</dbReference>
<reference evidence="3" key="1">
    <citation type="submission" date="2016-10" db="EMBL/GenBank/DDBJ databases">
        <authorList>
            <person name="Varghese N."/>
            <person name="Submissions S."/>
        </authorList>
    </citation>
    <scope>NUCLEOTIDE SEQUENCE [LARGE SCALE GENOMIC DNA]</scope>
    <source>
        <strain evidence="3">IBRC-M 10655</strain>
    </source>
</reference>
<dbReference type="STRING" id="504798.SAMN05421871_108247"/>
<gene>
    <name evidence="2" type="ORF">SAMN05192558_102548</name>
</gene>
<keyword evidence="1" id="KW-0812">Transmembrane</keyword>
<evidence type="ECO:0000256" key="1">
    <source>
        <dbReference type="SAM" id="Phobius"/>
    </source>
</evidence>
<keyword evidence="1" id="KW-1133">Transmembrane helix</keyword>
<evidence type="ECO:0000313" key="3">
    <source>
        <dbReference type="Proteomes" id="UP000199651"/>
    </source>
</evidence>
<feature type="transmembrane region" description="Helical" evidence="1">
    <location>
        <begin position="114"/>
        <end position="135"/>
    </location>
</feature>
<proteinExistence type="predicted"/>
<dbReference type="OrthoDB" id="5191298at2"/>